<dbReference type="GeneID" id="64603364"/>
<reference evidence="3" key="1">
    <citation type="journal article" date="2020" name="New Phytol.">
        <title>Comparative genomics reveals dynamic genome evolution in host specialist ectomycorrhizal fungi.</title>
        <authorList>
            <person name="Lofgren L.A."/>
            <person name="Nguyen N.H."/>
            <person name="Vilgalys R."/>
            <person name="Ruytinx J."/>
            <person name="Liao H.L."/>
            <person name="Branco S."/>
            <person name="Kuo A."/>
            <person name="LaButti K."/>
            <person name="Lipzen A."/>
            <person name="Andreopoulos W."/>
            <person name="Pangilinan J."/>
            <person name="Riley R."/>
            <person name="Hundley H."/>
            <person name="Na H."/>
            <person name="Barry K."/>
            <person name="Grigoriev I.V."/>
            <person name="Stajich J.E."/>
            <person name="Kennedy P.G."/>
        </authorList>
    </citation>
    <scope>NUCLEOTIDE SEQUENCE</scope>
    <source>
        <strain evidence="3">S12</strain>
    </source>
</reference>
<dbReference type="Proteomes" id="UP000719766">
    <property type="component" value="Unassembled WGS sequence"/>
</dbReference>
<dbReference type="InterPro" id="IPR045340">
    <property type="entry name" value="DUF6533"/>
</dbReference>
<gene>
    <name evidence="3" type="ORF">HD556DRAFT_1535458</name>
</gene>
<protein>
    <recommendedName>
        <fullName evidence="2">DUF6533 domain-containing protein</fullName>
    </recommendedName>
</protein>
<dbReference type="EMBL" id="JABBWE010000019">
    <property type="protein sequence ID" value="KAG1796325.1"/>
    <property type="molecule type" value="Genomic_DNA"/>
</dbReference>
<keyword evidence="1" id="KW-0472">Membrane</keyword>
<feature type="transmembrane region" description="Helical" evidence="1">
    <location>
        <begin position="58"/>
        <end position="76"/>
    </location>
</feature>
<proteinExistence type="predicted"/>
<evidence type="ECO:0000259" key="2">
    <source>
        <dbReference type="Pfam" id="PF20151"/>
    </source>
</evidence>
<accession>A0A9P7DJU9</accession>
<evidence type="ECO:0000256" key="1">
    <source>
        <dbReference type="SAM" id="Phobius"/>
    </source>
</evidence>
<sequence length="122" mass="13846">MVGHQCISFGQLFFATFVAVMYDWALTFGQEVELIWPVHAGECPDYLIDRYGWSMSTVWNWIGVVVFAMLWVIIIARLHAMYQGSRKILIFLIVTFLAINAFDAVSPIMTTMHNSGGGFNCE</sequence>
<feature type="domain" description="DUF6533" evidence="2">
    <location>
        <begin position="13"/>
        <end position="37"/>
    </location>
</feature>
<name>A0A9P7DJU9_9AGAM</name>
<evidence type="ECO:0000313" key="3">
    <source>
        <dbReference type="EMBL" id="KAG1796325.1"/>
    </source>
</evidence>
<feature type="transmembrane region" description="Helical" evidence="1">
    <location>
        <begin position="88"/>
        <end position="109"/>
    </location>
</feature>
<keyword evidence="1" id="KW-0812">Transmembrane</keyword>
<evidence type="ECO:0000313" key="4">
    <source>
        <dbReference type="Proteomes" id="UP000719766"/>
    </source>
</evidence>
<dbReference type="Pfam" id="PF20151">
    <property type="entry name" value="DUF6533"/>
    <property type="match status" value="1"/>
</dbReference>
<feature type="transmembrane region" description="Helical" evidence="1">
    <location>
        <begin position="12"/>
        <end position="29"/>
    </location>
</feature>
<keyword evidence="4" id="KW-1185">Reference proteome</keyword>
<dbReference type="AlphaFoldDB" id="A0A9P7DJU9"/>
<dbReference type="RefSeq" id="XP_041161841.1">
    <property type="nucleotide sequence ID" value="XM_041309600.1"/>
</dbReference>
<dbReference type="OrthoDB" id="2687344at2759"/>
<organism evidence="3 4">
    <name type="scientific">Suillus plorans</name>
    <dbReference type="NCBI Taxonomy" id="116603"/>
    <lineage>
        <taxon>Eukaryota</taxon>
        <taxon>Fungi</taxon>
        <taxon>Dikarya</taxon>
        <taxon>Basidiomycota</taxon>
        <taxon>Agaricomycotina</taxon>
        <taxon>Agaricomycetes</taxon>
        <taxon>Agaricomycetidae</taxon>
        <taxon>Boletales</taxon>
        <taxon>Suillineae</taxon>
        <taxon>Suillaceae</taxon>
        <taxon>Suillus</taxon>
    </lineage>
</organism>
<comment type="caution">
    <text evidence="3">The sequence shown here is derived from an EMBL/GenBank/DDBJ whole genome shotgun (WGS) entry which is preliminary data.</text>
</comment>
<keyword evidence="1" id="KW-1133">Transmembrane helix</keyword>